<dbReference type="Pfam" id="PF13952">
    <property type="entry name" value="DUF4216"/>
    <property type="match status" value="1"/>
</dbReference>
<dbReference type="EMBL" id="JAFEMO010000010">
    <property type="protein sequence ID" value="KAH7560674.1"/>
    <property type="molecule type" value="Genomic_DNA"/>
</dbReference>
<gene>
    <name evidence="3" type="ORF">JRO89_XS10G0067700</name>
</gene>
<evidence type="ECO:0000256" key="1">
    <source>
        <dbReference type="SAM" id="MobiDB-lite"/>
    </source>
</evidence>
<evidence type="ECO:0000259" key="2">
    <source>
        <dbReference type="Pfam" id="PF13952"/>
    </source>
</evidence>
<sequence length="303" mass="35149">MGHTWRKQMSQFDGTKETKPAPKRPTGEDVVKELEELRPITHGQSSTDTSQLSIFSIPGKPFGKADVKELSIQQHEVATFYVLQNCDESQPFIQEHKNMLLDASITNVEEIHKLEFVNWFNQRIIQLYNEGQVDKKMVSLARGPERRAIYYSGYNINGFRFHTIFRDEIRKTQNNGVVVRGENQTDVPYYGRIKDIVELCYTEGNKIVLFDCEWYDTTQEGRGYKRDRYGIITVNIARKLNTQETFVLACQAIQVFYTRGLKDITWSAVTEIKPRNLYEMPVDGGPYQEEIQSISTSYENEDD</sequence>
<proteinExistence type="predicted"/>
<organism evidence="3 4">
    <name type="scientific">Xanthoceras sorbifolium</name>
    <dbReference type="NCBI Taxonomy" id="99658"/>
    <lineage>
        <taxon>Eukaryota</taxon>
        <taxon>Viridiplantae</taxon>
        <taxon>Streptophyta</taxon>
        <taxon>Embryophyta</taxon>
        <taxon>Tracheophyta</taxon>
        <taxon>Spermatophyta</taxon>
        <taxon>Magnoliopsida</taxon>
        <taxon>eudicotyledons</taxon>
        <taxon>Gunneridae</taxon>
        <taxon>Pentapetalae</taxon>
        <taxon>rosids</taxon>
        <taxon>malvids</taxon>
        <taxon>Sapindales</taxon>
        <taxon>Sapindaceae</taxon>
        <taxon>Xanthoceroideae</taxon>
        <taxon>Xanthoceras</taxon>
    </lineage>
</organism>
<feature type="compositionally biased region" description="Basic and acidic residues" evidence="1">
    <location>
        <begin position="14"/>
        <end position="39"/>
    </location>
</feature>
<dbReference type="PANTHER" id="PTHR48258">
    <property type="entry name" value="DUF4218 DOMAIN-CONTAINING PROTEIN-RELATED"/>
    <property type="match status" value="1"/>
</dbReference>
<evidence type="ECO:0000313" key="4">
    <source>
        <dbReference type="Proteomes" id="UP000827721"/>
    </source>
</evidence>
<comment type="caution">
    <text evidence="3">The sequence shown here is derived from an EMBL/GenBank/DDBJ whole genome shotgun (WGS) entry which is preliminary data.</text>
</comment>
<keyword evidence="4" id="KW-1185">Reference proteome</keyword>
<accession>A0ABQ8HHW7</accession>
<reference evidence="3 4" key="1">
    <citation type="submission" date="2021-02" db="EMBL/GenBank/DDBJ databases">
        <title>Plant Genome Project.</title>
        <authorList>
            <person name="Zhang R.-G."/>
        </authorList>
    </citation>
    <scope>NUCLEOTIDE SEQUENCE [LARGE SCALE GENOMIC DNA]</scope>
    <source>
        <tissue evidence="3">Leaves</tissue>
    </source>
</reference>
<evidence type="ECO:0000313" key="3">
    <source>
        <dbReference type="EMBL" id="KAH7560674.1"/>
    </source>
</evidence>
<feature type="region of interest" description="Disordered" evidence="1">
    <location>
        <begin position="1"/>
        <end position="50"/>
    </location>
</feature>
<feature type="domain" description="DUF4216" evidence="2">
    <location>
        <begin position="198"/>
        <end position="269"/>
    </location>
</feature>
<dbReference type="InterPro" id="IPR025312">
    <property type="entry name" value="DUF4216"/>
</dbReference>
<dbReference type="PANTHER" id="PTHR48258:SF7">
    <property type="entry name" value="DUF4216 DOMAIN-CONTAINING PROTEIN"/>
    <property type="match status" value="1"/>
</dbReference>
<dbReference type="Proteomes" id="UP000827721">
    <property type="component" value="Unassembled WGS sequence"/>
</dbReference>
<name>A0ABQ8HHW7_9ROSI</name>
<protein>
    <recommendedName>
        <fullName evidence="2">DUF4216 domain-containing protein</fullName>
    </recommendedName>
</protein>